<keyword evidence="3" id="KW-1185">Reference proteome</keyword>
<dbReference type="Proteomes" id="UP000027986">
    <property type="component" value="Chromosome"/>
</dbReference>
<evidence type="ECO:0000313" key="3">
    <source>
        <dbReference type="Proteomes" id="UP000027986"/>
    </source>
</evidence>
<feature type="region of interest" description="Disordered" evidence="1">
    <location>
        <begin position="1"/>
        <end position="24"/>
    </location>
</feature>
<organism evidence="2 3">
    <name type="scientific">Dermacoccus nishinomiyaensis</name>
    <dbReference type="NCBI Taxonomy" id="1274"/>
    <lineage>
        <taxon>Bacteria</taxon>
        <taxon>Bacillati</taxon>
        <taxon>Actinomycetota</taxon>
        <taxon>Actinomycetes</taxon>
        <taxon>Micrococcales</taxon>
        <taxon>Dermacoccaceae</taxon>
        <taxon>Dermacoccus</taxon>
    </lineage>
</organism>
<protein>
    <submittedName>
        <fullName evidence="2">Uncharacterized protein</fullName>
    </submittedName>
</protein>
<sequence>MSDFTPHAGSSESPSVTYPDGSTLGVEVDGSQVHLVARGDVHDLIRDTNLSPAEAHHLGEALVEASAEAGAPEPPRRNDPAEIDALLDKFALDEPA</sequence>
<reference evidence="2 3" key="1">
    <citation type="submission" date="2014-07" db="EMBL/GenBank/DDBJ databases">
        <title>Genome Sequencing of Dermacoccus nishinomiyaensis.</title>
        <authorList>
            <person name="Hong K.W."/>
            <person name="Chan K.G."/>
        </authorList>
    </citation>
    <scope>NUCLEOTIDE SEQUENCE [LARGE SCALE GENOMIC DNA]</scope>
    <source>
        <strain evidence="2 3">M25</strain>
    </source>
</reference>
<evidence type="ECO:0000256" key="1">
    <source>
        <dbReference type="SAM" id="MobiDB-lite"/>
    </source>
</evidence>
<evidence type="ECO:0000313" key="2">
    <source>
        <dbReference type="EMBL" id="AIF40881.1"/>
    </source>
</evidence>
<accession>A0A075JF65</accession>
<proteinExistence type="predicted"/>
<dbReference type="EMBL" id="CP008889">
    <property type="protein sequence ID" value="AIF40881.1"/>
    <property type="molecule type" value="Genomic_DNA"/>
</dbReference>
<dbReference type="GeneID" id="41841074"/>
<dbReference type="KEGG" id="dni:HX89_07920"/>
<dbReference type="AlphaFoldDB" id="A0A075JF65"/>
<dbReference type="HOGENOM" id="CLU_2355113_0_0_11"/>
<name>A0A075JF65_9MICO</name>
<gene>
    <name evidence="2" type="ORF">HX89_07920</name>
</gene>
<dbReference type="RefSeq" id="WP_038568358.1">
    <property type="nucleotide sequence ID" value="NZ_CP008889.1"/>
</dbReference>